<accession>A0ABR1YRH6</accession>
<feature type="region of interest" description="Disordered" evidence="1">
    <location>
        <begin position="26"/>
        <end position="103"/>
    </location>
</feature>
<comment type="caution">
    <text evidence="2">The sequence shown here is derived from an EMBL/GenBank/DDBJ whole genome shotgun (WGS) entry which is preliminary data.</text>
</comment>
<feature type="compositionally biased region" description="Low complexity" evidence="1">
    <location>
        <begin position="217"/>
        <end position="235"/>
    </location>
</feature>
<feature type="compositionally biased region" description="Basic and acidic residues" evidence="1">
    <location>
        <begin position="461"/>
        <end position="474"/>
    </location>
</feature>
<protein>
    <submittedName>
        <fullName evidence="2">Uncharacterized protein</fullName>
    </submittedName>
</protein>
<proteinExistence type="predicted"/>
<feature type="compositionally biased region" description="Low complexity" evidence="1">
    <location>
        <begin position="85"/>
        <end position="97"/>
    </location>
</feature>
<evidence type="ECO:0000256" key="1">
    <source>
        <dbReference type="SAM" id="MobiDB-lite"/>
    </source>
</evidence>
<feature type="region of interest" description="Disordered" evidence="1">
    <location>
        <begin position="454"/>
        <end position="474"/>
    </location>
</feature>
<sequence length="474" mass="51519">MSLARGIQSALFYYLSCAPCTGYAFQRRRRKQARRDRAEKRALTLDQPDMYRQPDISSTNPHWNEEIAMGPGPPTRGKGKKGPRKTPTGGTQSSTGSYANSDAAPAIRYATSPTASESTLNDEFWHKQNQRDSEDAWASETVSSRGGPVRQPSSAGSGAGLVVLGRPSTGRSASDSYYHPRAPPVNDYHPPVVSALSPNVGDNHWMLRPPPSAKVMSGISRSSIRSRSGSTTSSRPDTSLQREMSHRHIEERLKRGETPERPSVSRGNSFTTITHEKYTKARKASTSSVTLNKASLDRPSIAEDSDSSESSIHRHDSGNPLVSISGNAGAGSTTKVALPKNARTTHTAVGSGDSDLARPTPPVRASTDLKKSVRYKENISEIVRSKTVSKPAPLIVRDSSLNLLQELVSPGALLNSQFVKSPTLEARIKLPPTNSVEELQLRSLSPWFPSDDFMAASSDSESSRDPRTRWSMDI</sequence>
<dbReference type="EMBL" id="JBBWRZ010000005">
    <property type="protein sequence ID" value="KAK8235811.1"/>
    <property type="molecule type" value="Genomic_DNA"/>
</dbReference>
<name>A0ABR1YRH6_9PEZI</name>
<feature type="compositionally biased region" description="Basic and acidic residues" evidence="1">
    <location>
        <begin position="243"/>
        <end position="260"/>
    </location>
</feature>
<keyword evidence="3" id="KW-1185">Reference proteome</keyword>
<reference evidence="2 3" key="1">
    <citation type="submission" date="2024-04" db="EMBL/GenBank/DDBJ databases">
        <title>Phyllosticta paracitricarpa is synonymous to the EU quarantine fungus P. citricarpa based on phylogenomic analyses.</title>
        <authorList>
            <consortium name="Lawrence Berkeley National Laboratory"/>
            <person name="Van Ingen-Buijs V.A."/>
            <person name="Van Westerhoven A.C."/>
            <person name="Haridas S."/>
            <person name="Skiadas P."/>
            <person name="Martin F."/>
            <person name="Groenewald J.Z."/>
            <person name="Crous P.W."/>
            <person name="Seidl M.F."/>
        </authorList>
    </citation>
    <scope>NUCLEOTIDE SEQUENCE [LARGE SCALE GENOMIC DNA]</scope>
    <source>
        <strain evidence="2 3">CBS 123374</strain>
    </source>
</reference>
<feature type="region of interest" description="Disordered" evidence="1">
    <location>
        <begin position="207"/>
        <end position="364"/>
    </location>
</feature>
<evidence type="ECO:0000313" key="2">
    <source>
        <dbReference type="EMBL" id="KAK8235811.1"/>
    </source>
</evidence>
<gene>
    <name evidence="2" type="ORF">HDK90DRAFT_256863</name>
</gene>
<feature type="region of interest" description="Disordered" evidence="1">
    <location>
        <begin position="128"/>
        <end position="183"/>
    </location>
</feature>
<feature type="compositionally biased region" description="Polar residues" evidence="1">
    <location>
        <begin position="320"/>
        <end position="335"/>
    </location>
</feature>
<organism evidence="2 3">
    <name type="scientific">Phyllosticta capitalensis</name>
    <dbReference type="NCBI Taxonomy" id="121624"/>
    <lineage>
        <taxon>Eukaryota</taxon>
        <taxon>Fungi</taxon>
        <taxon>Dikarya</taxon>
        <taxon>Ascomycota</taxon>
        <taxon>Pezizomycotina</taxon>
        <taxon>Dothideomycetes</taxon>
        <taxon>Dothideomycetes incertae sedis</taxon>
        <taxon>Botryosphaeriales</taxon>
        <taxon>Phyllostictaceae</taxon>
        <taxon>Phyllosticta</taxon>
    </lineage>
</organism>
<dbReference type="Proteomes" id="UP001492380">
    <property type="component" value="Unassembled WGS sequence"/>
</dbReference>
<feature type="compositionally biased region" description="Polar residues" evidence="1">
    <location>
        <begin position="284"/>
        <end position="293"/>
    </location>
</feature>
<evidence type="ECO:0000313" key="3">
    <source>
        <dbReference type="Proteomes" id="UP001492380"/>
    </source>
</evidence>